<sequence length="64" mass="6786">MLAAATGVYPELIPKPATTPKVAASEEVPSPLSLVTSSPEKFITPKGTPALEESPLRRLLRRSS</sequence>
<gene>
    <name evidence="2" type="ORF">PENARI_c024G00666</name>
</gene>
<reference evidence="2 3" key="1">
    <citation type="journal article" date="2016" name="Sci. Rep.">
        <title>Penicillium arizonense, a new, genome sequenced fungal species, reveals a high chemical diversity in secreted metabolites.</title>
        <authorList>
            <person name="Grijseels S."/>
            <person name="Nielsen J.C."/>
            <person name="Randelovic M."/>
            <person name="Nielsen J."/>
            <person name="Nielsen K.F."/>
            <person name="Workman M."/>
            <person name="Frisvad J.C."/>
        </authorList>
    </citation>
    <scope>NUCLEOTIDE SEQUENCE [LARGE SCALE GENOMIC DNA]</scope>
    <source>
        <strain evidence="2 3">CBS 141311</strain>
    </source>
</reference>
<dbReference type="EMBL" id="LXJU01000024">
    <property type="protein sequence ID" value="OGE49017.1"/>
    <property type="molecule type" value="Genomic_DNA"/>
</dbReference>
<feature type="region of interest" description="Disordered" evidence="1">
    <location>
        <begin position="1"/>
        <end position="64"/>
    </location>
</feature>
<dbReference type="GeneID" id="34580370"/>
<evidence type="ECO:0000256" key="1">
    <source>
        <dbReference type="SAM" id="MobiDB-lite"/>
    </source>
</evidence>
<name>A0A1F5L7G8_PENAI</name>
<evidence type="ECO:0000313" key="2">
    <source>
        <dbReference type="EMBL" id="OGE49017.1"/>
    </source>
</evidence>
<organism evidence="2 3">
    <name type="scientific">Penicillium arizonense</name>
    <dbReference type="NCBI Taxonomy" id="1835702"/>
    <lineage>
        <taxon>Eukaryota</taxon>
        <taxon>Fungi</taxon>
        <taxon>Dikarya</taxon>
        <taxon>Ascomycota</taxon>
        <taxon>Pezizomycotina</taxon>
        <taxon>Eurotiomycetes</taxon>
        <taxon>Eurotiomycetidae</taxon>
        <taxon>Eurotiales</taxon>
        <taxon>Aspergillaceae</taxon>
        <taxon>Penicillium</taxon>
    </lineage>
</organism>
<proteinExistence type="predicted"/>
<evidence type="ECO:0000313" key="3">
    <source>
        <dbReference type="Proteomes" id="UP000177622"/>
    </source>
</evidence>
<comment type="caution">
    <text evidence="2">The sequence shown here is derived from an EMBL/GenBank/DDBJ whole genome shotgun (WGS) entry which is preliminary data.</text>
</comment>
<keyword evidence="3" id="KW-1185">Reference proteome</keyword>
<dbReference type="RefSeq" id="XP_022484471.1">
    <property type="nucleotide sequence ID" value="XM_022635636.1"/>
</dbReference>
<dbReference type="AlphaFoldDB" id="A0A1F5L7G8"/>
<protein>
    <submittedName>
        <fullName evidence="2">Uncharacterized protein</fullName>
    </submittedName>
</protein>
<accession>A0A1F5L7G8</accession>
<feature type="compositionally biased region" description="Low complexity" evidence="1">
    <location>
        <begin position="28"/>
        <end position="39"/>
    </location>
</feature>
<dbReference type="Proteomes" id="UP000177622">
    <property type="component" value="Unassembled WGS sequence"/>
</dbReference>